<dbReference type="Gene3D" id="1.10.357.10">
    <property type="entry name" value="Tetracycline Repressor, domain 2"/>
    <property type="match status" value="1"/>
</dbReference>
<dbReference type="PATRIC" id="fig|1727163.4.peg.2152"/>
<evidence type="ECO:0000256" key="1">
    <source>
        <dbReference type="ARBA" id="ARBA00023125"/>
    </source>
</evidence>
<dbReference type="InterPro" id="IPR001647">
    <property type="entry name" value="HTH_TetR"/>
</dbReference>
<evidence type="ECO:0000259" key="3">
    <source>
        <dbReference type="PROSITE" id="PS50977"/>
    </source>
</evidence>
<sequence>MESILRKLRVEVNSNLYLKDPFSSDLGTSIVQSAAQLLLEVGLENFTFKKLASHIGSTEAAIYRYFENKHKVLLYLNAWYWAWMEYNLVYATANLKDPEERLAVGLKLMVLGPVYPQNDHLDPLVLRQLVIHESLKAYLTKSVDEEEESGMFSQVYKFSERISSIITEINPEYEFPKTLVSTVLEASLLQSFNAMHLPNLTDQAMGVEQRFNFFHQLVTKTINNG</sequence>
<dbReference type="Proteomes" id="UP000073816">
    <property type="component" value="Chromosome"/>
</dbReference>
<reference evidence="4 5" key="2">
    <citation type="journal article" date="2016" name="Genome Announc.">
        <title>Complete Genome Sequence of Algoriphagus sp. Strain M8-2, Isolated from a Brackish Lake.</title>
        <authorList>
            <person name="Muraguchi Y."/>
            <person name="Kushimoto K."/>
            <person name="Ohtsubo Y."/>
            <person name="Suzuki T."/>
            <person name="Dohra H."/>
            <person name="Kimbara K."/>
            <person name="Shintani M."/>
        </authorList>
    </citation>
    <scope>NUCLEOTIDE SEQUENCE [LARGE SCALE GENOMIC DNA]</scope>
    <source>
        <strain evidence="4 5">M8-2</strain>
    </source>
</reference>
<keyword evidence="5" id="KW-1185">Reference proteome</keyword>
<keyword evidence="1 2" id="KW-0238">DNA-binding</keyword>
<gene>
    <name evidence="4" type="ORF">AO498_10295</name>
</gene>
<proteinExistence type="predicted"/>
<dbReference type="STRING" id="1727163.AO498_10295"/>
<dbReference type="InterPro" id="IPR009057">
    <property type="entry name" value="Homeodomain-like_sf"/>
</dbReference>
<name>A0A142ENW4_9BACT</name>
<dbReference type="AlphaFoldDB" id="A0A142ENW4"/>
<feature type="domain" description="HTH tetR-type" evidence="3">
    <location>
        <begin position="24"/>
        <end position="84"/>
    </location>
</feature>
<dbReference type="SUPFAM" id="SSF46689">
    <property type="entry name" value="Homeodomain-like"/>
    <property type="match status" value="1"/>
</dbReference>
<evidence type="ECO:0000256" key="2">
    <source>
        <dbReference type="PROSITE-ProRule" id="PRU00335"/>
    </source>
</evidence>
<accession>A0A142ENW4</accession>
<protein>
    <submittedName>
        <fullName evidence="4">TetR family transcriptional regulator</fullName>
    </submittedName>
</protein>
<dbReference type="GO" id="GO:0003677">
    <property type="term" value="F:DNA binding"/>
    <property type="evidence" value="ECO:0007669"/>
    <property type="project" value="UniProtKB-UniRule"/>
</dbReference>
<dbReference type="Pfam" id="PF00440">
    <property type="entry name" value="TetR_N"/>
    <property type="match status" value="1"/>
</dbReference>
<dbReference type="PROSITE" id="PS50977">
    <property type="entry name" value="HTH_TETR_2"/>
    <property type="match status" value="1"/>
</dbReference>
<dbReference type="OrthoDB" id="649282at2"/>
<dbReference type="PRINTS" id="PR00455">
    <property type="entry name" value="HTHTETR"/>
</dbReference>
<evidence type="ECO:0000313" key="4">
    <source>
        <dbReference type="EMBL" id="AMQ56819.1"/>
    </source>
</evidence>
<feature type="DNA-binding region" description="H-T-H motif" evidence="2">
    <location>
        <begin position="47"/>
        <end position="66"/>
    </location>
</feature>
<reference evidence="5" key="1">
    <citation type="submission" date="2015-09" db="EMBL/GenBank/DDBJ databases">
        <title>Complete sequence of Algoriphagus sp. M8-2.</title>
        <authorList>
            <person name="Shintani M."/>
        </authorList>
    </citation>
    <scope>NUCLEOTIDE SEQUENCE [LARGE SCALE GENOMIC DNA]</scope>
    <source>
        <strain evidence="5">M8-2</strain>
    </source>
</reference>
<dbReference type="RefSeq" id="WP_067546978.1">
    <property type="nucleotide sequence ID" value="NZ_CP012836.1"/>
</dbReference>
<dbReference type="EMBL" id="CP012836">
    <property type="protein sequence ID" value="AMQ56819.1"/>
    <property type="molecule type" value="Genomic_DNA"/>
</dbReference>
<evidence type="ECO:0000313" key="5">
    <source>
        <dbReference type="Proteomes" id="UP000073816"/>
    </source>
</evidence>
<organism evidence="4 5">
    <name type="scientific">Algoriphagus sanaruensis</name>
    <dbReference type="NCBI Taxonomy" id="1727163"/>
    <lineage>
        <taxon>Bacteria</taxon>
        <taxon>Pseudomonadati</taxon>
        <taxon>Bacteroidota</taxon>
        <taxon>Cytophagia</taxon>
        <taxon>Cytophagales</taxon>
        <taxon>Cyclobacteriaceae</taxon>
        <taxon>Algoriphagus</taxon>
    </lineage>
</organism>
<dbReference type="KEGG" id="alm:AO498_10295"/>